<dbReference type="HOGENOM" id="CLU_071162_0_1_1"/>
<dbReference type="Gene3D" id="3.40.50.1000">
    <property type="entry name" value="HAD superfamily/HAD-like"/>
    <property type="match status" value="1"/>
</dbReference>
<dbReference type="Pfam" id="PF12689">
    <property type="entry name" value="Acid_PPase"/>
    <property type="match status" value="1"/>
</dbReference>
<dbReference type="GeneID" id="5126027"/>
<dbReference type="KEGG" id="pgu:PGUG_03444"/>
<dbReference type="EMBL" id="CH408158">
    <property type="protein sequence ID" value="EDK39346.2"/>
    <property type="molecule type" value="Genomic_DNA"/>
</dbReference>
<dbReference type="FunCoup" id="A5DJJ3">
    <property type="interactions" value="188"/>
</dbReference>
<keyword evidence="2" id="KW-1185">Reference proteome</keyword>
<evidence type="ECO:0000313" key="2">
    <source>
        <dbReference type="Proteomes" id="UP000001997"/>
    </source>
</evidence>
<organism evidence="1 2">
    <name type="scientific">Meyerozyma guilliermondii (strain ATCC 6260 / CBS 566 / DSM 6381 / JCM 1539 / NBRC 10279 / NRRL Y-324)</name>
    <name type="common">Yeast</name>
    <name type="synonym">Candida guilliermondii</name>
    <dbReference type="NCBI Taxonomy" id="294746"/>
    <lineage>
        <taxon>Eukaryota</taxon>
        <taxon>Fungi</taxon>
        <taxon>Dikarya</taxon>
        <taxon>Ascomycota</taxon>
        <taxon>Saccharomycotina</taxon>
        <taxon>Pichiomycetes</taxon>
        <taxon>Debaryomycetaceae</taxon>
        <taxon>Meyerozyma</taxon>
    </lineage>
</organism>
<dbReference type="InterPro" id="IPR023214">
    <property type="entry name" value="HAD_sf"/>
</dbReference>
<dbReference type="PANTHER" id="PTHR17901:SF14">
    <property type="entry name" value="MAGNESIUM-DEPENDENT PHOSPHATASE 1"/>
    <property type="match status" value="1"/>
</dbReference>
<dbReference type="RefSeq" id="XP_001484063.2">
    <property type="nucleotide sequence ID" value="XM_001484013.1"/>
</dbReference>
<dbReference type="InParanoid" id="A5DJJ3"/>
<protein>
    <recommendedName>
        <fullName evidence="3">Magnesium-dependent phosphatase-1</fullName>
    </recommendedName>
</protein>
<dbReference type="SFLD" id="SFLDG01129">
    <property type="entry name" value="C1.5:_HAD__Beta-PGM__Phosphata"/>
    <property type="match status" value="1"/>
</dbReference>
<dbReference type="SUPFAM" id="SSF56784">
    <property type="entry name" value="HAD-like"/>
    <property type="match status" value="1"/>
</dbReference>
<accession>A5DJJ3</accession>
<proteinExistence type="predicted"/>
<dbReference type="OMA" id="GVWAWRK"/>
<dbReference type="NCBIfam" id="TIGR01685">
    <property type="entry name" value="MDP-1"/>
    <property type="match status" value="1"/>
</dbReference>
<dbReference type="InterPro" id="IPR036412">
    <property type="entry name" value="HAD-like_sf"/>
</dbReference>
<dbReference type="Proteomes" id="UP000001997">
    <property type="component" value="Unassembled WGS sequence"/>
</dbReference>
<sequence>MQSGWQQYVFPVAPRFHITPLIFSHNCYARMRKFADCKSMAPYEYPNAIVFDLDYTLWPLWCDTHISMPLKAHTKRKVLDRYGTEIAFYKDVESIFLELEAQGVTIIGASRTATPRVAQELLSLLHIGEKPAIKYFHSLQWGQGSKIKHISKAAKELRMTNELKQGGFVLYDDEYRNSDVKSINCTFVHLDDESIGLTRTNFEKGIETWKRKHAVT</sequence>
<dbReference type="OrthoDB" id="2865258at2759"/>
<dbReference type="SFLD" id="SFLDG01131">
    <property type="entry name" value="C1.5.2:_MDP_Like"/>
    <property type="match status" value="1"/>
</dbReference>
<dbReference type="VEuPathDB" id="FungiDB:PGUG_03444"/>
<dbReference type="GO" id="GO:0003993">
    <property type="term" value="F:acid phosphatase activity"/>
    <property type="evidence" value="ECO:0007669"/>
    <property type="project" value="TreeGrafter"/>
</dbReference>
<evidence type="ECO:0000313" key="1">
    <source>
        <dbReference type="EMBL" id="EDK39346.2"/>
    </source>
</evidence>
<dbReference type="SFLD" id="SFLDS00003">
    <property type="entry name" value="Haloacid_Dehalogenase"/>
    <property type="match status" value="1"/>
</dbReference>
<dbReference type="AlphaFoldDB" id="A5DJJ3"/>
<name>A5DJJ3_PICGU</name>
<dbReference type="PANTHER" id="PTHR17901">
    <property type="entry name" value="MAGNESIUM-DEPENDENT PHOSPHATASE 1 MDP1"/>
    <property type="match status" value="1"/>
</dbReference>
<dbReference type="STRING" id="294746.A5DJJ3"/>
<dbReference type="InterPro" id="IPR010036">
    <property type="entry name" value="MDP_1_eu_arc"/>
</dbReference>
<evidence type="ECO:0008006" key="3">
    <source>
        <dbReference type="Google" id="ProtNLM"/>
    </source>
</evidence>
<gene>
    <name evidence="1" type="ORF">PGUG_03444</name>
</gene>
<dbReference type="NCBIfam" id="TIGR01681">
    <property type="entry name" value="HAD-SF-IIIC"/>
    <property type="match status" value="1"/>
</dbReference>
<dbReference type="InterPro" id="IPR010033">
    <property type="entry name" value="HAD_SF_ppase_IIIC"/>
</dbReference>
<reference evidence="1 2" key="1">
    <citation type="journal article" date="2009" name="Nature">
        <title>Evolution of pathogenicity and sexual reproduction in eight Candida genomes.</title>
        <authorList>
            <person name="Butler G."/>
            <person name="Rasmussen M.D."/>
            <person name="Lin M.F."/>
            <person name="Santos M.A."/>
            <person name="Sakthikumar S."/>
            <person name="Munro C.A."/>
            <person name="Rheinbay E."/>
            <person name="Grabherr M."/>
            <person name="Forche A."/>
            <person name="Reedy J.L."/>
            <person name="Agrafioti I."/>
            <person name="Arnaud M.B."/>
            <person name="Bates S."/>
            <person name="Brown A.J."/>
            <person name="Brunke S."/>
            <person name="Costanzo M.C."/>
            <person name="Fitzpatrick D.A."/>
            <person name="de Groot P.W."/>
            <person name="Harris D."/>
            <person name="Hoyer L.L."/>
            <person name="Hube B."/>
            <person name="Klis F.M."/>
            <person name="Kodira C."/>
            <person name="Lennard N."/>
            <person name="Logue M.E."/>
            <person name="Martin R."/>
            <person name="Neiman A.M."/>
            <person name="Nikolaou E."/>
            <person name="Quail M.A."/>
            <person name="Quinn J."/>
            <person name="Santos M.C."/>
            <person name="Schmitzberger F.F."/>
            <person name="Sherlock G."/>
            <person name="Shah P."/>
            <person name="Silverstein K.A."/>
            <person name="Skrzypek M.S."/>
            <person name="Soll D."/>
            <person name="Staggs R."/>
            <person name="Stansfield I."/>
            <person name="Stumpf M.P."/>
            <person name="Sudbery P.E."/>
            <person name="Srikantha T."/>
            <person name="Zeng Q."/>
            <person name="Berman J."/>
            <person name="Berriman M."/>
            <person name="Heitman J."/>
            <person name="Gow N.A."/>
            <person name="Lorenz M.C."/>
            <person name="Birren B.W."/>
            <person name="Kellis M."/>
            <person name="Cuomo C.A."/>
        </authorList>
    </citation>
    <scope>NUCLEOTIDE SEQUENCE [LARGE SCALE GENOMIC DNA]</scope>
    <source>
        <strain evidence="2">ATCC 6260 / CBS 566 / DSM 6381 / JCM 1539 / NBRC 10279 / NRRL Y-324</strain>
    </source>
</reference>
<dbReference type="eggNOG" id="KOG4549">
    <property type="taxonomic scope" value="Eukaryota"/>
</dbReference>